<evidence type="ECO:0000256" key="1">
    <source>
        <dbReference type="SAM" id="SignalP"/>
    </source>
</evidence>
<gene>
    <name evidence="2" type="ORF">PF008_g16011</name>
</gene>
<proteinExistence type="predicted"/>
<protein>
    <submittedName>
        <fullName evidence="2">Uncharacterized protein</fullName>
    </submittedName>
</protein>
<comment type="caution">
    <text evidence="2">The sequence shown here is derived from an EMBL/GenBank/DDBJ whole genome shotgun (WGS) entry which is preliminary data.</text>
</comment>
<dbReference type="EMBL" id="QXFY01001074">
    <property type="protein sequence ID" value="KAE9329154.1"/>
    <property type="molecule type" value="Genomic_DNA"/>
</dbReference>
<evidence type="ECO:0000313" key="2">
    <source>
        <dbReference type="EMBL" id="KAE9329154.1"/>
    </source>
</evidence>
<sequence>MSSLLHVVLDTTVVTVLLGRYLCGSLELSSRAGRQPRRCRDLPPRCRRNTPMWSPSAARLCCIRTCPVLATVSLPR</sequence>
<keyword evidence="1" id="KW-0732">Signal</keyword>
<organism evidence="2 3">
    <name type="scientific">Phytophthora fragariae</name>
    <dbReference type="NCBI Taxonomy" id="53985"/>
    <lineage>
        <taxon>Eukaryota</taxon>
        <taxon>Sar</taxon>
        <taxon>Stramenopiles</taxon>
        <taxon>Oomycota</taxon>
        <taxon>Peronosporomycetes</taxon>
        <taxon>Peronosporales</taxon>
        <taxon>Peronosporaceae</taxon>
        <taxon>Phytophthora</taxon>
    </lineage>
</organism>
<accession>A0A6G0RDB0</accession>
<reference evidence="2 3" key="1">
    <citation type="submission" date="2018-09" db="EMBL/GenBank/DDBJ databases">
        <title>Genomic investigation of the strawberry pathogen Phytophthora fragariae indicates pathogenicity is determined by transcriptional variation in three key races.</title>
        <authorList>
            <person name="Adams T.M."/>
            <person name="Armitage A.D."/>
            <person name="Sobczyk M.K."/>
            <person name="Bates H.J."/>
            <person name="Dunwell J.M."/>
            <person name="Nellist C.F."/>
            <person name="Harrison R.J."/>
        </authorList>
    </citation>
    <scope>NUCLEOTIDE SEQUENCE [LARGE SCALE GENOMIC DNA]</scope>
    <source>
        <strain evidence="2 3">NOV-77</strain>
    </source>
</reference>
<name>A0A6G0RDB0_9STRA</name>
<feature type="chain" id="PRO_5026185848" evidence="1">
    <location>
        <begin position="20"/>
        <end position="76"/>
    </location>
</feature>
<feature type="signal peptide" evidence="1">
    <location>
        <begin position="1"/>
        <end position="19"/>
    </location>
</feature>
<evidence type="ECO:0000313" key="3">
    <source>
        <dbReference type="Proteomes" id="UP000486351"/>
    </source>
</evidence>
<dbReference type="AlphaFoldDB" id="A0A6G0RDB0"/>
<dbReference type="Proteomes" id="UP000486351">
    <property type="component" value="Unassembled WGS sequence"/>
</dbReference>